<proteinExistence type="predicted"/>
<comment type="caution">
    <text evidence="3">The sequence shown here is derived from an EMBL/GenBank/DDBJ whole genome shotgun (WGS) entry which is preliminary data.</text>
</comment>
<name>A0A1R1B3M3_PAELA</name>
<dbReference type="Pfam" id="PF07833">
    <property type="entry name" value="Cu_amine_oxidN1"/>
    <property type="match status" value="1"/>
</dbReference>
<dbReference type="InterPro" id="IPR036582">
    <property type="entry name" value="Mao_N_sf"/>
</dbReference>
<feature type="chain" id="PRO_5039662511" evidence="1">
    <location>
        <begin position="28"/>
        <end position="359"/>
    </location>
</feature>
<dbReference type="InterPro" id="IPR012854">
    <property type="entry name" value="Cu_amine_oxidase-like_N"/>
</dbReference>
<dbReference type="Proteomes" id="UP000187074">
    <property type="component" value="Unassembled WGS sequence"/>
</dbReference>
<feature type="domain" description="Copper amine oxidase-like N-terminal" evidence="2">
    <location>
        <begin position="41"/>
        <end position="148"/>
    </location>
</feature>
<reference evidence="3 4" key="1">
    <citation type="submission" date="2016-11" db="EMBL/GenBank/DDBJ databases">
        <title>Paenibacillus species isolates.</title>
        <authorList>
            <person name="Beno S.M."/>
        </authorList>
    </citation>
    <scope>NUCLEOTIDE SEQUENCE [LARGE SCALE GENOMIC DNA]</scope>
    <source>
        <strain evidence="3 4">FSL F4-0100</strain>
    </source>
</reference>
<dbReference type="SUPFAM" id="SSF55383">
    <property type="entry name" value="Copper amine oxidase, domain N"/>
    <property type="match status" value="1"/>
</dbReference>
<dbReference type="STRING" id="1401.BK123_10890"/>
<evidence type="ECO:0000313" key="4">
    <source>
        <dbReference type="Proteomes" id="UP000187074"/>
    </source>
</evidence>
<keyword evidence="1" id="KW-0732">Signal</keyword>
<dbReference type="EMBL" id="MRTF01000003">
    <property type="protein sequence ID" value="OME93749.1"/>
    <property type="molecule type" value="Genomic_DNA"/>
</dbReference>
<feature type="signal peptide" evidence="1">
    <location>
        <begin position="1"/>
        <end position="27"/>
    </location>
</feature>
<gene>
    <name evidence="3" type="ORF">BK123_10890</name>
</gene>
<organism evidence="3 4">
    <name type="scientific">Paenibacillus lautus</name>
    <name type="common">Bacillus lautus</name>
    <dbReference type="NCBI Taxonomy" id="1401"/>
    <lineage>
        <taxon>Bacteria</taxon>
        <taxon>Bacillati</taxon>
        <taxon>Bacillota</taxon>
        <taxon>Bacilli</taxon>
        <taxon>Bacillales</taxon>
        <taxon>Paenibacillaceae</taxon>
        <taxon>Paenibacillus</taxon>
    </lineage>
</organism>
<dbReference type="Gene3D" id="3.30.457.10">
    <property type="entry name" value="Copper amine oxidase-like, N-terminal domain"/>
    <property type="match status" value="1"/>
</dbReference>
<dbReference type="RefSeq" id="WP_076322419.1">
    <property type="nucleotide sequence ID" value="NZ_MRTF01000003.1"/>
</dbReference>
<dbReference type="AlphaFoldDB" id="A0A1R1B3M3"/>
<evidence type="ECO:0000256" key="1">
    <source>
        <dbReference type="SAM" id="SignalP"/>
    </source>
</evidence>
<evidence type="ECO:0000313" key="3">
    <source>
        <dbReference type="EMBL" id="OME93749.1"/>
    </source>
</evidence>
<dbReference type="OrthoDB" id="2696313at2"/>
<protein>
    <submittedName>
        <fullName evidence="3">Copper amine oxidase</fullName>
    </submittedName>
</protein>
<accession>A0A1R1B3M3</accession>
<evidence type="ECO:0000259" key="2">
    <source>
        <dbReference type="Pfam" id="PF07833"/>
    </source>
</evidence>
<sequence>MTTQKWTKLAASGAIAATMLLSSMVQAQAEAGHKKELGLNVNHYVVTMDVKPVIVNGTALVPLNTVREYLKPMHLRWNNKNKTLTVNTGTDQVTLKMGSKEAKGKGKIYTLSVPAQLKDGRVMVPARWMAELYGAQVSLDTKAGMVYIYTPEVDVSTAEENRDVKLYPVSATKYGRYEGMVVEVEGRKQVFKDWNGGDGMRKPVIQYQDVTGDGKPEVVVFYVNGTGTGLYMGEMHVVDAETLKEIPIESLEQAVLSHVQSNIEKYADHFVIKLLIDGKEYVERIEDDSKDKSYLYDKVGFGAVVRHKLAEGQLVTEAAGSISPAGFAGDLHITYRFQEKLNRFVVDSIEYSSLEEWGK</sequence>